<evidence type="ECO:0000313" key="2">
    <source>
        <dbReference type="EMBL" id="CCD42645.1"/>
    </source>
</evidence>
<proteinExistence type="predicted"/>
<dbReference type="EMBL" id="FQ790247">
    <property type="protein sequence ID" value="CCD42645.1"/>
    <property type="molecule type" value="Genomic_DNA"/>
</dbReference>
<accession>G2XP39</accession>
<evidence type="ECO:0000313" key="3">
    <source>
        <dbReference type="Proteomes" id="UP000008177"/>
    </source>
</evidence>
<feature type="region of interest" description="Disordered" evidence="1">
    <location>
        <begin position="41"/>
        <end position="83"/>
    </location>
</feature>
<dbReference type="InParanoid" id="G2XP39"/>
<dbReference type="AlphaFoldDB" id="G2XP39"/>
<reference evidence="3" key="1">
    <citation type="journal article" date="2011" name="PLoS Genet.">
        <title>Genomic analysis of the necrotrophic fungal pathogens Sclerotinia sclerotiorum and Botrytis cinerea.</title>
        <authorList>
            <person name="Amselem J."/>
            <person name="Cuomo C.A."/>
            <person name="van Kan J.A."/>
            <person name="Viaud M."/>
            <person name="Benito E.P."/>
            <person name="Couloux A."/>
            <person name="Coutinho P.M."/>
            <person name="de Vries R.P."/>
            <person name="Dyer P.S."/>
            <person name="Fillinger S."/>
            <person name="Fournier E."/>
            <person name="Gout L."/>
            <person name="Hahn M."/>
            <person name="Kohn L."/>
            <person name="Lapalu N."/>
            <person name="Plummer K.M."/>
            <person name="Pradier J.M."/>
            <person name="Quevillon E."/>
            <person name="Sharon A."/>
            <person name="Simon A."/>
            <person name="ten Have A."/>
            <person name="Tudzynski B."/>
            <person name="Tudzynski P."/>
            <person name="Wincker P."/>
            <person name="Andrew M."/>
            <person name="Anthouard V."/>
            <person name="Beever R.E."/>
            <person name="Beffa R."/>
            <person name="Benoit I."/>
            <person name="Bouzid O."/>
            <person name="Brault B."/>
            <person name="Chen Z."/>
            <person name="Choquer M."/>
            <person name="Collemare J."/>
            <person name="Cotton P."/>
            <person name="Danchin E.G."/>
            <person name="Da Silva C."/>
            <person name="Gautier A."/>
            <person name="Giraud C."/>
            <person name="Giraud T."/>
            <person name="Gonzalez C."/>
            <person name="Grossetete S."/>
            <person name="Guldener U."/>
            <person name="Henrissat B."/>
            <person name="Howlett B.J."/>
            <person name="Kodira C."/>
            <person name="Kretschmer M."/>
            <person name="Lappartient A."/>
            <person name="Leroch M."/>
            <person name="Levis C."/>
            <person name="Mauceli E."/>
            <person name="Neuveglise C."/>
            <person name="Oeser B."/>
            <person name="Pearson M."/>
            <person name="Poulain J."/>
            <person name="Poussereau N."/>
            <person name="Quesneville H."/>
            <person name="Rascle C."/>
            <person name="Schumacher J."/>
            <person name="Segurens B."/>
            <person name="Sexton A."/>
            <person name="Silva E."/>
            <person name="Sirven C."/>
            <person name="Soanes D.M."/>
            <person name="Talbot N.J."/>
            <person name="Templeton M."/>
            <person name="Yandava C."/>
            <person name="Yarden O."/>
            <person name="Zeng Q."/>
            <person name="Rollins J.A."/>
            <person name="Lebrun M.H."/>
            <person name="Dickman M."/>
        </authorList>
    </citation>
    <scope>NUCLEOTIDE SEQUENCE [LARGE SCALE GENOMIC DNA]</scope>
    <source>
        <strain evidence="3">T4</strain>
    </source>
</reference>
<dbReference type="STRING" id="999810.G2XP39"/>
<protein>
    <submittedName>
        <fullName evidence="2">Uncharacterized protein</fullName>
    </submittedName>
</protein>
<gene>
    <name evidence="2" type="ORF">BofuT4_P074470.1</name>
</gene>
<evidence type="ECO:0000256" key="1">
    <source>
        <dbReference type="SAM" id="MobiDB-lite"/>
    </source>
</evidence>
<dbReference type="HOGENOM" id="CLU_574892_0_0_1"/>
<sequence length="475" mass="54225">MEPKHPDPPLSDLSRKDLLNLLSANTTVIVRLQELLSEQLLEQGTRSRSRHRSRAVGRATASNPLESHLQHRNASENPTGIFPSVEIRDGSVASLASRTRLSTRVKDPEPLNDEFDPTFEAWRLLVEGKLLDNADHYPDEDSQIPALAPIFFLINARLAQQISKRTSTPIFTLDRHIDVQGYDGRPGTSVTQAIRLILRLDGRAFLQAPFLLIDMKRDIILGNGWLRSHDITPRSYNHTLIWPANLPAIPKFSGGINMPRNSLNNLETLSHEEYQAIIYRRDQFFDVNFVDPSNIPQAKFTNRYSWDIRNNLKKMERLIERHQNKEILVPSEGTKTAILNHILVNSDPYDSPLHNSIDITAITAEASELHTRRRDNNVFSTSIHEVDKILKDRTNHMEPAEIEELCPIAPPGYHNWIDAFSKTLSNKLLKHTQYDHRIEISKDAILKTSPIHNISTGELLVVKEYIIDNLKKMVH</sequence>
<name>G2XP39_BOTF4</name>
<dbReference type="Proteomes" id="UP000008177">
    <property type="component" value="Unplaced contigs"/>
</dbReference>
<organism evidence="2 3">
    <name type="scientific">Botryotinia fuckeliana (strain T4)</name>
    <name type="common">Noble rot fungus</name>
    <name type="synonym">Botrytis cinerea</name>
    <dbReference type="NCBI Taxonomy" id="999810"/>
    <lineage>
        <taxon>Eukaryota</taxon>
        <taxon>Fungi</taxon>
        <taxon>Dikarya</taxon>
        <taxon>Ascomycota</taxon>
        <taxon>Pezizomycotina</taxon>
        <taxon>Leotiomycetes</taxon>
        <taxon>Helotiales</taxon>
        <taxon>Sclerotiniaceae</taxon>
        <taxon>Botrytis</taxon>
    </lineage>
</organism>